<organism evidence="2 3">
    <name type="scientific">Miscanthus lutarioriparius</name>
    <dbReference type="NCBI Taxonomy" id="422564"/>
    <lineage>
        <taxon>Eukaryota</taxon>
        <taxon>Viridiplantae</taxon>
        <taxon>Streptophyta</taxon>
        <taxon>Embryophyta</taxon>
        <taxon>Tracheophyta</taxon>
        <taxon>Spermatophyta</taxon>
        <taxon>Magnoliopsida</taxon>
        <taxon>Liliopsida</taxon>
        <taxon>Poales</taxon>
        <taxon>Poaceae</taxon>
        <taxon>PACMAD clade</taxon>
        <taxon>Panicoideae</taxon>
        <taxon>Andropogonodae</taxon>
        <taxon>Andropogoneae</taxon>
        <taxon>Saccharinae</taxon>
        <taxon>Miscanthus</taxon>
    </lineage>
</organism>
<feature type="compositionally biased region" description="Polar residues" evidence="1">
    <location>
        <begin position="421"/>
        <end position="431"/>
    </location>
</feature>
<dbReference type="OrthoDB" id="1932581at2759"/>
<feature type="region of interest" description="Disordered" evidence="1">
    <location>
        <begin position="421"/>
        <end position="453"/>
    </location>
</feature>
<dbReference type="PANTHER" id="PTHR33318">
    <property type="entry name" value="ASPARTYL/GLUTAMYL-TRNA(ASN/GLN) AMIDOTRANSFERASE SUBUNIT"/>
    <property type="match status" value="1"/>
</dbReference>
<dbReference type="EMBL" id="CAJGYO010000001">
    <property type="protein sequence ID" value="CAD6206898.1"/>
    <property type="molecule type" value="Genomic_DNA"/>
</dbReference>
<dbReference type="GO" id="GO:0007142">
    <property type="term" value="P:male meiosis II"/>
    <property type="evidence" value="ECO:0007669"/>
    <property type="project" value="InterPro"/>
</dbReference>
<evidence type="ECO:0000313" key="3">
    <source>
        <dbReference type="Proteomes" id="UP000604825"/>
    </source>
</evidence>
<dbReference type="AlphaFoldDB" id="A0A811MMR4"/>
<dbReference type="PANTHER" id="PTHR33318:SF32">
    <property type="entry name" value="OS03G0777100 PROTEIN"/>
    <property type="match status" value="1"/>
</dbReference>
<feature type="region of interest" description="Disordered" evidence="1">
    <location>
        <begin position="166"/>
        <end position="194"/>
    </location>
</feature>
<accession>A0A811MMR4</accession>
<dbReference type="Proteomes" id="UP000604825">
    <property type="component" value="Unassembled WGS sequence"/>
</dbReference>
<evidence type="ECO:0000313" key="2">
    <source>
        <dbReference type="EMBL" id="CAD6206898.1"/>
    </source>
</evidence>
<dbReference type="InterPro" id="IPR039300">
    <property type="entry name" value="JASON"/>
</dbReference>
<feature type="compositionally biased region" description="Polar residues" evidence="1">
    <location>
        <begin position="69"/>
        <end position="78"/>
    </location>
</feature>
<evidence type="ECO:0000256" key="1">
    <source>
        <dbReference type="SAM" id="MobiDB-lite"/>
    </source>
</evidence>
<gene>
    <name evidence="2" type="ORF">NCGR_LOCUS4525</name>
</gene>
<comment type="caution">
    <text evidence="2">The sequence shown here is derived from an EMBL/GenBank/DDBJ whole genome shotgun (WGS) entry which is preliminary data.</text>
</comment>
<proteinExistence type="predicted"/>
<keyword evidence="3" id="KW-1185">Reference proteome</keyword>
<feature type="region of interest" description="Disordered" evidence="1">
    <location>
        <begin position="16"/>
        <end position="92"/>
    </location>
</feature>
<reference evidence="2" key="1">
    <citation type="submission" date="2020-10" db="EMBL/GenBank/DDBJ databases">
        <authorList>
            <person name="Han B."/>
            <person name="Lu T."/>
            <person name="Zhao Q."/>
            <person name="Huang X."/>
            <person name="Zhao Y."/>
        </authorList>
    </citation>
    <scope>NUCLEOTIDE SEQUENCE</scope>
</reference>
<feature type="compositionally biased region" description="Basic and acidic residues" evidence="1">
    <location>
        <begin position="80"/>
        <end position="92"/>
    </location>
</feature>
<protein>
    <submittedName>
        <fullName evidence="2">Uncharacterized protein</fullName>
    </submittedName>
</protein>
<feature type="compositionally biased region" description="Polar residues" evidence="1">
    <location>
        <begin position="167"/>
        <end position="194"/>
    </location>
</feature>
<name>A0A811MMR4_9POAL</name>
<feature type="compositionally biased region" description="Low complexity" evidence="1">
    <location>
        <begin position="25"/>
        <end position="40"/>
    </location>
</feature>
<sequence length="453" mass="49652">MMGCLFGCFRASGGDGEAKGAGGQLAHPSLAPATTTTTSHQDGAGRRTRPPSRNALSAVFQREDEGSRETQTPSSWAEQSGERKGMDQELEPQHTPHGLGCCRLIYLHDNRPISKKGCGALLQTTNDIQRAVKDADSVHQKETHSGCLPVMSDDLHIMEATKVENCKTPSRSHQSSTVPDAMSSSKTNDELQTSATSLANNVEESTNENNTEACVQGEKQQQALDLAENFEECGVSKEDFIHPEKLEDPKCAKSDHVVSMEISMSDECSLFQSSEGYVSSSNKIIESVNTTSMEKSPKTEATIHATRKKLLKSNTSEVELPSLAQWLKPPNRKKAFRDEVVTGDGSHSAKSSDDDRPIIGMVAAHWKDKDPENFTSKWWDGNGIPNSTNKYKEDQKVSWHVTSFEERLETALSEEKLLSERNCSSGKTSQFLGVEGEETDTAESNRLYATAYA</sequence>